<protein>
    <submittedName>
        <fullName evidence="1">Uncharacterized protein</fullName>
    </submittedName>
</protein>
<organism evidence="1 2">
    <name type="scientific">Salipaludibacillus aurantiacus</name>
    <dbReference type="NCBI Taxonomy" id="1601833"/>
    <lineage>
        <taxon>Bacteria</taxon>
        <taxon>Bacillati</taxon>
        <taxon>Bacillota</taxon>
        <taxon>Bacilli</taxon>
        <taxon>Bacillales</taxon>
        <taxon>Bacillaceae</taxon>
    </lineage>
</organism>
<gene>
    <name evidence="1" type="ORF">SAMN05518684_108184</name>
</gene>
<dbReference type="AlphaFoldDB" id="A0A1H9UUL0"/>
<name>A0A1H9UUL0_9BACI</name>
<proteinExistence type="predicted"/>
<keyword evidence="2" id="KW-1185">Reference proteome</keyword>
<accession>A0A1H9UUL0</accession>
<evidence type="ECO:0000313" key="1">
    <source>
        <dbReference type="EMBL" id="SES13048.1"/>
    </source>
</evidence>
<evidence type="ECO:0000313" key="2">
    <source>
        <dbReference type="Proteomes" id="UP000198571"/>
    </source>
</evidence>
<reference evidence="2" key="1">
    <citation type="submission" date="2016-10" db="EMBL/GenBank/DDBJ databases">
        <authorList>
            <person name="Varghese N."/>
            <person name="Submissions S."/>
        </authorList>
    </citation>
    <scope>NUCLEOTIDE SEQUENCE [LARGE SCALE GENOMIC DNA]</scope>
    <source>
        <strain evidence="2">S9</strain>
    </source>
</reference>
<sequence>MELLINGFNLNGLDNSTVEGHILRVDDQCPGNSGYGVVDVELVPIISTLYVNGEALQ</sequence>
<dbReference type="Proteomes" id="UP000198571">
    <property type="component" value="Unassembled WGS sequence"/>
</dbReference>
<dbReference type="EMBL" id="FOGT01000008">
    <property type="protein sequence ID" value="SES13048.1"/>
    <property type="molecule type" value="Genomic_DNA"/>
</dbReference>